<dbReference type="InterPro" id="IPR046533">
    <property type="entry name" value="DUF6598"/>
</dbReference>
<dbReference type="EMBL" id="JAUUTY010000002">
    <property type="protein sequence ID" value="KAK1683393.1"/>
    <property type="molecule type" value="Genomic_DNA"/>
</dbReference>
<dbReference type="Pfam" id="PF20241">
    <property type="entry name" value="DUF6598"/>
    <property type="match status" value="1"/>
</dbReference>
<organism evidence="3 4">
    <name type="scientific">Lolium multiflorum</name>
    <name type="common">Italian ryegrass</name>
    <name type="synonym">Lolium perenne subsp. multiflorum</name>
    <dbReference type="NCBI Taxonomy" id="4521"/>
    <lineage>
        <taxon>Eukaryota</taxon>
        <taxon>Viridiplantae</taxon>
        <taxon>Streptophyta</taxon>
        <taxon>Embryophyta</taxon>
        <taxon>Tracheophyta</taxon>
        <taxon>Spermatophyta</taxon>
        <taxon>Magnoliopsida</taxon>
        <taxon>Liliopsida</taxon>
        <taxon>Poales</taxon>
        <taxon>Poaceae</taxon>
        <taxon>BOP clade</taxon>
        <taxon>Pooideae</taxon>
        <taxon>Poodae</taxon>
        <taxon>Poeae</taxon>
        <taxon>Poeae Chloroplast Group 2 (Poeae type)</taxon>
        <taxon>Loliodinae</taxon>
        <taxon>Loliinae</taxon>
        <taxon>Lolium</taxon>
    </lineage>
</organism>
<evidence type="ECO:0000256" key="1">
    <source>
        <dbReference type="SAM" id="MobiDB-lite"/>
    </source>
</evidence>
<feature type="compositionally biased region" description="Polar residues" evidence="1">
    <location>
        <begin position="201"/>
        <end position="213"/>
    </location>
</feature>
<evidence type="ECO:0000313" key="3">
    <source>
        <dbReference type="EMBL" id="KAK1683393.1"/>
    </source>
</evidence>
<protein>
    <recommendedName>
        <fullName evidence="2">DUF6598 domain-containing protein</fullName>
    </recommendedName>
</protein>
<reference evidence="3" key="1">
    <citation type="submission" date="2023-07" db="EMBL/GenBank/DDBJ databases">
        <title>A chromosome-level genome assembly of Lolium multiflorum.</title>
        <authorList>
            <person name="Chen Y."/>
            <person name="Copetti D."/>
            <person name="Kolliker R."/>
            <person name="Studer B."/>
        </authorList>
    </citation>
    <scope>NUCLEOTIDE SEQUENCE</scope>
    <source>
        <strain evidence="3">02402/16</strain>
        <tissue evidence="3">Leaf</tissue>
    </source>
</reference>
<gene>
    <name evidence="3" type="ORF">QYE76_044241</name>
</gene>
<keyword evidence="4" id="KW-1185">Reference proteome</keyword>
<name>A0AAD8TKN8_LOLMU</name>
<accession>A0AAD8TKN8</accession>
<comment type="caution">
    <text evidence="3">The sequence shown here is derived from an EMBL/GenBank/DDBJ whole genome shotgun (WGS) entry which is preliminary data.</text>
</comment>
<evidence type="ECO:0000313" key="4">
    <source>
        <dbReference type="Proteomes" id="UP001231189"/>
    </source>
</evidence>
<evidence type="ECO:0000259" key="2">
    <source>
        <dbReference type="Pfam" id="PF20241"/>
    </source>
</evidence>
<dbReference type="PANTHER" id="PTHR33065:SF95">
    <property type="entry name" value="OS07G0646300 PROTEIN"/>
    <property type="match status" value="1"/>
</dbReference>
<sequence>MEDRGAPLRGDRLRETTSVTARALDLMLTAVMNKGVGKTRDVGKLTGEAKMNGVVKRTGAWQIRSGSARRSVVASRSVIDLTKTVAEKPLASPRGWLVAAVGSDRGDVSMSQPLSVASLNAASKATAGPDRMGSSVPPSGAGLNLPAANTVDKRVKIGSQDLSLVPNTRIAEIKGGFYELQYTKELCEATPTPGTRIIVADTNQGDESGNGTPKRQRTGRPDSDAGSQCAPPKFNGNNDRNNASHRQLAASICVNSDKITSKRKLFEFRTLDSMVKDTCEEVGNEIDAGGFNPMTVSDKSAHPSDAFAPRAVSPGQASSTASASSSYVHFLHNLSKSGSDKAYMFQKQYRNSDSEGAATSVQYINPGQGVLALAVPLLQHERNDTIVLEGGSQPEADGTQEEPLYQVDNPVGVEANETRTDEYLHPAGGGSQTIRMSSRLISQDLHSIKITDKATKTAAARDVSVGSFGKVIEYDMRIKTGEQEEDDLQLIDGLSAVDGNGVWDSRTLARRIHGDCGAVDMVFLRLRSGVEASVQVSVSQVKCGFSLRLGCFVNRLDEEIRLFDGAIIGESSGILHRSVVSVIMDSWMDLKFMIGSESSTTSAQDCCSFRANSHGLSTQQIKTDCALISVKVTWSTLSLSLDDL</sequence>
<feature type="region of interest" description="Disordered" evidence="1">
    <location>
        <begin position="199"/>
        <end position="242"/>
    </location>
</feature>
<dbReference type="PANTHER" id="PTHR33065">
    <property type="entry name" value="OS07G0486400 PROTEIN"/>
    <property type="match status" value="1"/>
</dbReference>
<dbReference type="Proteomes" id="UP001231189">
    <property type="component" value="Unassembled WGS sequence"/>
</dbReference>
<proteinExistence type="predicted"/>
<dbReference type="AlphaFoldDB" id="A0AAD8TKN8"/>
<feature type="region of interest" description="Disordered" evidence="1">
    <location>
        <begin position="297"/>
        <end position="319"/>
    </location>
</feature>
<feature type="domain" description="DUF6598" evidence="2">
    <location>
        <begin position="471"/>
        <end position="632"/>
    </location>
</feature>